<dbReference type="SMART" id="SM00155">
    <property type="entry name" value="PLDc"/>
    <property type="match status" value="2"/>
</dbReference>
<dbReference type="GO" id="GO:0009395">
    <property type="term" value="P:phospholipid catabolic process"/>
    <property type="evidence" value="ECO:0007669"/>
    <property type="project" value="TreeGrafter"/>
</dbReference>
<feature type="region of interest" description="Disordered" evidence="8">
    <location>
        <begin position="1"/>
        <end position="24"/>
    </location>
</feature>
<dbReference type="GO" id="GO:0035556">
    <property type="term" value="P:intracellular signal transduction"/>
    <property type="evidence" value="ECO:0007669"/>
    <property type="project" value="InterPro"/>
</dbReference>
<feature type="region of interest" description="Disordered" evidence="8">
    <location>
        <begin position="36"/>
        <end position="79"/>
    </location>
</feature>
<keyword evidence="5 7" id="KW-0442">Lipid degradation</keyword>
<evidence type="ECO:0000259" key="10">
    <source>
        <dbReference type="PROSITE" id="PS50195"/>
    </source>
</evidence>
<evidence type="ECO:0000256" key="6">
    <source>
        <dbReference type="ARBA" id="ARBA00023098"/>
    </source>
</evidence>
<dbReference type="Gene3D" id="3.30.1520.10">
    <property type="entry name" value="Phox-like domain"/>
    <property type="match status" value="1"/>
</dbReference>
<dbReference type="InterPro" id="IPR036871">
    <property type="entry name" value="PX_dom_sf"/>
</dbReference>
<dbReference type="PROSITE" id="PS50035">
    <property type="entry name" value="PLD"/>
    <property type="match status" value="2"/>
</dbReference>
<keyword evidence="12" id="KW-1185">Reference proteome</keyword>
<feature type="region of interest" description="Disordered" evidence="8">
    <location>
        <begin position="238"/>
        <end position="258"/>
    </location>
</feature>
<evidence type="ECO:0000256" key="4">
    <source>
        <dbReference type="ARBA" id="ARBA00022801"/>
    </source>
</evidence>
<evidence type="ECO:0000313" key="11">
    <source>
        <dbReference type="EMBL" id="CAI5442193.1"/>
    </source>
</evidence>
<dbReference type="CDD" id="cd01254">
    <property type="entry name" value="PH_PLD"/>
    <property type="match status" value="1"/>
</dbReference>
<dbReference type="PANTHER" id="PTHR18896:SF76">
    <property type="entry name" value="PHOSPHOLIPASE"/>
    <property type="match status" value="1"/>
</dbReference>
<dbReference type="PANTHER" id="PTHR18896">
    <property type="entry name" value="PHOSPHOLIPASE D"/>
    <property type="match status" value="1"/>
</dbReference>
<feature type="region of interest" description="Disordered" evidence="8">
    <location>
        <begin position="758"/>
        <end position="788"/>
    </location>
</feature>
<feature type="compositionally biased region" description="Basic residues" evidence="8">
    <location>
        <begin position="868"/>
        <end position="882"/>
    </location>
</feature>
<dbReference type="GO" id="GO:0060627">
    <property type="term" value="P:regulation of vesicle-mediated transport"/>
    <property type="evidence" value="ECO:0007669"/>
    <property type="project" value="TreeGrafter"/>
</dbReference>
<feature type="domain" description="PX" evidence="10">
    <location>
        <begin position="154"/>
        <end position="383"/>
    </location>
</feature>
<sequence length="1379" mass="158358">MDEEDGGSTKKAFTSSGHVEPVDTTANFHVDPSIMHDRGIPGLLPATNASNSQKEAVVRFREHDRRSSPPNNIPIRKSSEIVIDEITSPQSLDYGTDSSESDDEIQYCDCVAAALQQTLPGTPGKKGIIPYMSIYDTQQQARKRGYWIPGVPVNAKIVKVERNTDRGIHLINTLLYTIELEHGNFKWSVVRNYKDFTLLNNRLLAHRAREQFMAPIKRTQDRLDTYLENIGVDIVSDHKPECPYSNHSSKRKSRHHHHDVEVLKRNVDELEISPKNNSIAPLASVESPSSPEEAVKQEVRMQQAVQSGILEENNESETSPKRRRNRKRERHTLPRFPMMPDSMVTNLEHRKEQLENWLQMVLHIPINRNHHETAEFLEVSRYSFVNELGGKHTEGFVKKRPGGARVFLGWKQCCVRYLLPWSKRWLMVRDSFVAYMDHRTEQIRMVLLMDRDFRVAAGGKETEGIPTGLIITNTQHELHLKCRRLQDTATWKSIIEQSMNGLGSVWLKAHKYSSSFPVRENCYAKWFVDAKSYMEYAANMMELAREEIFIADWWLSPEIYMKRPALEGNYWRLDEILKRKAEQGVKIFVLLYKEMEMALGLNSMYTKRTLQNLHENIKVMRHPDHYPSTGTFFWAHHEKLLVIDQVISFVGGVDLCFGRWDDNRHLLTDLGSVQFSGTHNVQTDMTTGLRALMTAPLTLSPLGLEEHEKVTPRENKNGIHVEVKEPVPEKEDDEEVVYTDKETGGVVVRVIKKNLLNDESVRHSSPPDPQKSYKETTTVVETSSSGTQKTTTTTTTVIKVIKDEKGKKEVRRSVSSVEKQRKRLPREILEKAGPAPTMLEKAQKSGLDFASAAEKYKEYVNSGAVQKEKHRAQTPPNRRKKDSKISRAVGNWKSNRAKRKWKQMLEHDEATLGYELDWLRLREMEEVKDGNDDIDGGAKLWYGKDYVNYIAKDFVEVDMPFHDFIDRGATPRMPWHDIHSVTFGVPARDVARHFIQRWNATKTEKLKDDNNYPYLLPKSYENVRVPRVFKSANFSEQVNVQVLRSLSNWSGLINQTEDSIQMAYLSLIANSKHYIYIENQFFVSMIESNDVTNEVCRVIYDRVVRAYKEKENYRVYIMIPLLPGFEGDVGAPGGSSLQAVLHWTYRSLSQGPNSLFQRLKAVMPDPFKYIHVGSLRTYDQLGHKLVSELIYIHCKLLIVDDESVIIGSANINDRSQCGNRDSEVCCLYTDIVKEKSVMDGKPYEAGRFAKSLRLQCMKEHLGLLSDSRRKAKFPYLVSCDDPVSDSFFVDVWQATAKSNSTIYEEVFRSFPTDNVETFEEFQKWTAQIPMSEYAPQQAEERVRDLRGTLVDFSLNFLNKAVLTPGITSKEGLVPSAVFT</sequence>
<dbReference type="EMBL" id="CANHGI010000002">
    <property type="protein sequence ID" value="CAI5442193.1"/>
    <property type="molecule type" value="Genomic_DNA"/>
</dbReference>
<evidence type="ECO:0000256" key="2">
    <source>
        <dbReference type="ARBA" id="ARBA00008664"/>
    </source>
</evidence>
<comment type="similarity">
    <text evidence="2 7">Belongs to the phospholipase D family.</text>
</comment>
<evidence type="ECO:0000256" key="3">
    <source>
        <dbReference type="ARBA" id="ARBA00022737"/>
    </source>
</evidence>
<dbReference type="FunFam" id="3.30.870.10:FF:000054">
    <property type="entry name" value="Phospholipase"/>
    <property type="match status" value="1"/>
</dbReference>
<dbReference type="InterPro" id="IPR015679">
    <property type="entry name" value="PLipase_D_fam"/>
</dbReference>
<feature type="compositionally biased region" description="Low complexity" evidence="8">
    <location>
        <begin position="775"/>
        <end position="788"/>
    </location>
</feature>
<comment type="caution">
    <text evidence="11">The sequence shown here is derived from an EMBL/GenBank/DDBJ whole genome shotgun (WGS) entry which is preliminary data.</text>
</comment>
<dbReference type="SMART" id="SM00312">
    <property type="entry name" value="PX"/>
    <property type="match status" value="1"/>
</dbReference>
<dbReference type="InterPro" id="IPR016555">
    <property type="entry name" value="PLipase_D_euk"/>
</dbReference>
<organism evidence="11 12">
    <name type="scientific">Caenorhabditis angaria</name>
    <dbReference type="NCBI Taxonomy" id="860376"/>
    <lineage>
        <taxon>Eukaryota</taxon>
        <taxon>Metazoa</taxon>
        <taxon>Ecdysozoa</taxon>
        <taxon>Nematoda</taxon>
        <taxon>Chromadorea</taxon>
        <taxon>Rhabditida</taxon>
        <taxon>Rhabditina</taxon>
        <taxon>Rhabditomorpha</taxon>
        <taxon>Rhabditoidea</taxon>
        <taxon>Rhabditidae</taxon>
        <taxon>Peloderinae</taxon>
        <taxon>Caenorhabditis</taxon>
    </lineage>
</organism>
<keyword evidence="4 7" id="KW-0378">Hydrolase</keyword>
<feature type="compositionally biased region" description="Basic residues" evidence="8">
    <location>
        <begin position="321"/>
        <end position="330"/>
    </location>
</feature>
<dbReference type="InterPro" id="IPR001683">
    <property type="entry name" value="PX_dom"/>
</dbReference>
<dbReference type="GO" id="GO:0006654">
    <property type="term" value="P:phosphatidic acid biosynthetic process"/>
    <property type="evidence" value="ECO:0007669"/>
    <property type="project" value="InterPro"/>
</dbReference>
<feature type="region of interest" description="Disordered" evidence="8">
    <location>
        <begin position="862"/>
        <end position="885"/>
    </location>
</feature>
<dbReference type="Pfam" id="PF00614">
    <property type="entry name" value="PLDc"/>
    <property type="match status" value="2"/>
</dbReference>
<dbReference type="GO" id="GO:0004630">
    <property type="term" value="F:phospholipase D activity"/>
    <property type="evidence" value="ECO:0007669"/>
    <property type="project" value="UniProtKB-UniRule"/>
</dbReference>
<dbReference type="PROSITE" id="PS50195">
    <property type="entry name" value="PX"/>
    <property type="match status" value="1"/>
</dbReference>
<dbReference type="InterPro" id="IPR001736">
    <property type="entry name" value="PLipase_D/transphosphatidylase"/>
</dbReference>
<feature type="region of interest" description="Disordered" evidence="8">
    <location>
        <begin position="279"/>
        <end position="340"/>
    </location>
</feature>
<dbReference type="Proteomes" id="UP001152747">
    <property type="component" value="Unassembled WGS sequence"/>
</dbReference>
<feature type="compositionally biased region" description="Basic and acidic residues" evidence="8">
    <location>
        <begin position="56"/>
        <end position="67"/>
    </location>
</feature>
<dbReference type="CDD" id="cd09141">
    <property type="entry name" value="PLDc_vPLD1_2_yPLD_like_2"/>
    <property type="match status" value="1"/>
</dbReference>
<dbReference type="PIRSF" id="PIRSF009376">
    <property type="entry name" value="Phospholipase_D_euk"/>
    <property type="match status" value="1"/>
</dbReference>
<dbReference type="EC" id="3.1.4.4" evidence="7"/>
<dbReference type="SUPFAM" id="SSF56024">
    <property type="entry name" value="Phospholipase D/nuclease"/>
    <property type="match status" value="3"/>
</dbReference>
<evidence type="ECO:0000256" key="1">
    <source>
        <dbReference type="ARBA" id="ARBA00000798"/>
    </source>
</evidence>
<evidence type="ECO:0000313" key="12">
    <source>
        <dbReference type="Proteomes" id="UP001152747"/>
    </source>
</evidence>
<proteinExistence type="inferred from homology"/>
<dbReference type="CDD" id="cd09138">
    <property type="entry name" value="PLDc_vPLD1_2_yPLD_like_1"/>
    <property type="match status" value="1"/>
</dbReference>
<accession>A0A9P1MX66</accession>
<dbReference type="InterPro" id="IPR001849">
    <property type="entry name" value="PH_domain"/>
</dbReference>
<feature type="compositionally biased region" description="Basic residues" evidence="8">
    <location>
        <begin position="248"/>
        <end position="257"/>
    </location>
</feature>
<name>A0A9P1MX66_9PELO</name>
<feature type="domain" description="PLD phosphodiesterase" evidence="9">
    <location>
        <begin position="1188"/>
        <end position="1215"/>
    </location>
</feature>
<evidence type="ECO:0000256" key="8">
    <source>
        <dbReference type="SAM" id="MobiDB-lite"/>
    </source>
</evidence>
<evidence type="ECO:0000256" key="5">
    <source>
        <dbReference type="ARBA" id="ARBA00022963"/>
    </source>
</evidence>
<evidence type="ECO:0000256" key="7">
    <source>
        <dbReference type="PIRNR" id="PIRNR009376"/>
    </source>
</evidence>
<feature type="domain" description="PLD phosphodiesterase" evidence="9">
    <location>
        <begin position="632"/>
        <end position="659"/>
    </location>
</feature>
<dbReference type="GO" id="GO:0035091">
    <property type="term" value="F:phosphatidylinositol binding"/>
    <property type="evidence" value="ECO:0007669"/>
    <property type="project" value="InterPro"/>
</dbReference>
<comment type="catalytic activity">
    <reaction evidence="1 7">
        <text>a 1,2-diacyl-sn-glycero-3-phosphocholine + H2O = a 1,2-diacyl-sn-glycero-3-phosphate + choline + H(+)</text>
        <dbReference type="Rhea" id="RHEA:14445"/>
        <dbReference type="ChEBI" id="CHEBI:15354"/>
        <dbReference type="ChEBI" id="CHEBI:15377"/>
        <dbReference type="ChEBI" id="CHEBI:15378"/>
        <dbReference type="ChEBI" id="CHEBI:57643"/>
        <dbReference type="ChEBI" id="CHEBI:58608"/>
        <dbReference type="EC" id="3.1.4.4"/>
    </reaction>
</comment>
<dbReference type="SUPFAM" id="SSF50729">
    <property type="entry name" value="PH domain-like"/>
    <property type="match status" value="1"/>
</dbReference>
<keyword evidence="6" id="KW-0443">Lipid metabolism</keyword>
<dbReference type="Gene3D" id="3.30.870.10">
    <property type="entry name" value="Endonuclease Chain A"/>
    <property type="match status" value="2"/>
</dbReference>
<protein>
    <recommendedName>
        <fullName evidence="7">Phospholipase</fullName>
        <ecNumber evidence="7">3.1.4.4</ecNumber>
    </recommendedName>
</protein>
<evidence type="ECO:0000259" key="9">
    <source>
        <dbReference type="PROSITE" id="PS50035"/>
    </source>
</evidence>
<keyword evidence="3" id="KW-0677">Repeat</keyword>
<dbReference type="FunFam" id="3.30.870.10:FF:000050">
    <property type="entry name" value="Phospholipase"/>
    <property type="match status" value="1"/>
</dbReference>
<feature type="compositionally biased region" description="Low complexity" evidence="8">
    <location>
        <begin position="280"/>
        <end position="292"/>
    </location>
</feature>
<reference evidence="11" key="1">
    <citation type="submission" date="2022-11" db="EMBL/GenBank/DDBJ databases">
        <authorList>
            <person name="Kikuchi T."/>
        </authorList>
    </citation>
    <scope>NUCLEOTIDE SEQUENCE</scope>
    <source>
        <strain evidence="11">PS1010</strain>
    </source>
</reference>
<dbReference type="OrthoDB" id="14911at2759"/>
<gene>
    <name evidence="11" type="ORF">CAMP_LOCUS4830</name>
</gene>
<dbReference type="SMART" id="SM00233">
    <property type="entry name" value="PH"/>
    <property type="match status" value="1"/>
</dbReference>
<dbReference type="SUPFAM" id="SSF64268">
    <property type="entry name" value="PX domain"/>
    <property type="match status" value="2"/>
</dbReference>